<feature type="transmembrane region" description="Helical" evidence="1">
    <location>
        <begin position="244"/>
        <end position="262"/>
    </location>
</feature>
<feature type="transmembrane region" description="Helical" evidence="1">
    <location>
        <begin position="478"/>
        <end position="499"/>
    </location>
</feature>
<feature type="transmembrane region" description="Helical" evidence="1">
    <location>
        <begin position="338"/>
        <end position="360"/>
    </location>
</feature>
<organism evidence="2 3">
    <name type="scientific">Crotalaria pallida</name>
    <name type="common">Smooth rattlebox</name>
    <name type="synonym">Crotalaria striata</name>
    <dbReference type="NCBI Taxonomy" id="3830"/>
    <lineage>
        <taxon>Eukaryota</taxon>
        <taxon>Viridiplantae</taxon>
        <taxon>Streptophyta</taxon>
        <taxon>Embryophyta</taxon>
        <taxon>Tracheophyta</taxon>
        <taxon>Spermatophyta</taxon>
        <taxon>Magnoliopsida</taxon>
        <taxon>eudicotyledons</taxon>
        <taxon>Gunneridae</taxon>
        <taxon>Pentapetalae</taxon>
        <taxon>rosids</taxon>
        <taxon>fabids</taxon>
        <taxon>Fabales</taxon>
        <taxon>Fabaceae</taxon>
        <taxon>Papilionoideae</taxon>
        <taxon>50 kb inversion clade</taxon>
        <taxon>genistoids sensu lato</taxon>
        <taxon>core genistoids</taxon>
        <taxon>Crotalarieae</taxon>
        <taxon>Crotalaria</taxon>
    </lineage>
</organism>
<evidence type="ECO:0008006" key="4">
    <source>
        <dbReference type="Google" id="ProtNLM"/>
    </source>
</evidence>
<accession>A0AAN9FEP9</accession>
<keyword evidence="1" id="KW-1133">Transmembrane helix</keyword>
<feature type="transmembrane region" description="Helical" evidence="1">
    <location>
        <begin position="274"/>
        <end position="298"/>
    </location>
</feature>
<dbReference type="PANTHER" id="PTHR34289">
    <property type="entry name" value="PROTEIN, PUTATIVE (DUF819)-RELATED"/>
    <property type="match status" value="1"/>
</dbReference>
<keyword evidence="1" id="KW-0812">Transmembrane</keyword>
<sequence length="563" mass="59566">MLHFSLFPKAFASLYLFLMQLLLFTSNANVGGLIQHHHVQWPLHAKGWSSLIVPGILAGIFGISIATFLGIGIGFSHTVLKCKITKFLSSNERRMAHRLLLLLGGASHPLPLVLLPQPPKQRLRSYSHRKHLLPFSPITTCTHTNNNSKSYHSSTIVVKTHSSYSSRHSSVVASAIRTNLNGGGPLISPHDQWGNWTALFAIAAFGIWSEKATKLGSILSGPMVSILIGLAASNIGILSSKVPAYDAVMQFLLPLAVPLLLFRADLRRVINSTGALLFPFLLGSVATTVGTVVAYLLVPMRSLGQDSWKIAAALMGRHIGGAVNYVAISEALDVSPSVLTAGLAADNVICALYFSTLFLLASKVPPEAASTSVNDDEMTSVSEADDNKLPMLQMATSLAVAFGICKAATSATEYFGIQGGTLPMVTAIAVVLATVFPKPFASLSPSGEAMAVILMQVFFAVVGASGNIWSVINTAPSIFLFSFVQVAIHLAVILGLGRLFGFDFKLLLIASNANVGGPTTACAMATAKGWSSLVVPGILAGIFGISIATFLGIGFAHTILKFM</sequence>
<dbReference type="PANTHER" id="PTHR34289:SF3">
    <property type="entry name" value="PROTEIN, PUTATIVE (DUF819)-RELATED"/>
    <property type="match status" value="1"/>
</dbReference>
<reference evidence="2 3" key="1">
    <citation type="submission" date="2024-01" db="EMBL/GenBank/DDBJ databases">
        <title>The genomes of 5 underutilized Papilionoideae crops provide insights into root nodulation and disease resistanc.</title>
        <authorList>
            <person name="Yuan L."/>
        </authorList>
    </citation>
    <scope>NUCLEOTIDE SEQUENCE [LARGE SCALE GENOMIC DNA]</scope>
    <source>
        <strain evidence="2">ZHUSHIDOU_FW_LH</strain>
        <tissue evidence="2">Leaf</tissue>
    </source>
</reference>
<keyword evidence="1" id="KW-0472">Membrane</keyword>
<comment type="caution">
    <text evidence="2">The sequence shown here is derived from an EMBL/GenBank/DDBJ whole genome shotgun (WGS) entry which is preliminary data.</text>
</comment>
<dbReference type="InterPro" id="IPR008537">
    <property type="entry name" value="DUF819"/>
</dbReference>
<name>A0AAN9FEP9_CROPI</name>
<evidence type="ECO:0000313" key="3">
    <source>
        <dbReference type="Proteomes" id="UP001372338"/>
    </source>
</evidence>
<proteinExistence type="predicted"/>
<feature type="transmembrane region" description="Helical" evidence="1">
    <location>
        <begin position="533"/>
        <end position="560"/>
    </location>
</feature>
<dbReference type="EMBL" id="JAYWIO010000004">
    <property type="protein sequence ID" value="KAK7270468.1"/>
    <property type="molecule type" value="Genomic_DNA"/>
</dbReference>
<evidence type="ECO:0000256" key="1">
    <source>
        <dbReference type="SAM" id="Phobius"/>
    </source>
</evidence>
<feature type="transmembrane region" description="Helical" evidence="1">
    <location>
        <begin position="216"/>
        <end position="238"/>
    </location>
</feature>
<keyword evidence="3" id="KW-1185">Reference proteome</keyword>
<evidence type="ECO:0000313" key="2">
    <source>
        <dbReference type="EMBL" id="KAK7270468.1"/>
    </source>
</evidence>
<dbReference type="AlphaFoldDB" id="A0AAN9FEP9"/>
<dbReference type="Proteomes" id="UP001372338">
    <property type="component" value="Unassembled WGS sequence"/>
</dbReference>
<gene>
    <name evidence="2" type="ORF">RIF29_23633</name>
</gene>
<feature type="transmembrane region" description="Helical" evidence="1">
    <location>
        <begin position="415"/>
        <end position="437"/>
    </location>
</feature>
<dbReference type="Pfam" id="PF05684">
    <property type="entry name" value="DUF819"/>
    <property type="match status" value="2"/>
</dbReference>
<feature type="transmembrane region" description="Helical" evidence="1">
    <location>
        <begin position="449"/>
        <end position="472"/>
    </location>
</feature>
<protein>
    <recommendedName>
        <fullName evidence="4">Membrane protein YjcL</fullName>
    </recommendedName>
</protein>
<feature type="transmembrane region" description="Helical" evidence="1">
    <location>
        <begin position="52"/>
        <end position="75"/>
    </location>
</feature>